<name>A0A8F5GX63_9CREN</name>
<sequence length="52" mass="6231">MKLRAIKVSIANCDYVKNRLKKEIVKRESFPVHRRMFNYSSCSTLTQLKDFH</sequence>
<accession>A0A8F5GX63</accession>
<dbReference type="EMBL" id="CP077715">
    <property type="protein sequence ID" value="QXJ32132.1"/>
    <property type="molecule type" value="Genomic_DNA"/>
</dbReference>
<reference evidence="1" key="1">
    <citation type="journal article" date="2021" name="Environ. Microbiol.">
        <title>New insights into the diversity and evolution of the archaeal mobilome from three complete genomes of Saccharolobus shibatae.</title>
        <authorList>
            <person name="Medvedeva S."/>
            <person name="Brandt D."/>
            <person name="Cvirkaite-Krupovic V."/>
            <person name="Liu Y."/>
            <person name="Severinov K."/>
            <person name="Ishino S."/>
            <person name="Ishino Y."/>
            <person name="Prangishvili D."/>
            <person name="Kalinowski J."/>
            <person name="Krupovic M."/>
        </authorList>
    </citation>
    <scope>NUCLEOTIDE SEQUENCE</scope>
    <source>
        <strain evidence="1">BEU9</strain>
    </source>
</reference>
<gene>
    <name evidence="1" type="ORF">J5U21_01783</name>
</gene>
<proteinExistence type="predicted"/>
<organism evidence="1 2">
    <name type="scientific">Saccharolobus shibatae</name>
    <dbReference type="NCBI Taxonomy" id="2286"/>
    <lineage>
        <taxon>Archaea</taxon>
        <taxon>Thermoproteota</taxon>
        <taxon>Thermoprotei</taxon>
        <taxon>Sulfolobales</taxon>
        <taxon>Sulfolobaceae</taxon>
        <taxon>Saccharolobus</taxon>
    </lineage>
</organism>
<protein>
    <submittedName>
        <fullName evidence="1">Uncharacterized protein</fullName>
    </submittedName>
</protein>
<evidence type="ECO:0000313" key="2">
    <source>
        <dbReference type="Proteomes" id="UP000693941"/>
    </source>
</evidence>
<dbReference type="Proteomes" id="UP000693941">
    <property type="component" value="Chromosome"/>
</dbReference>
<dbReference type="AlphaFoldDB" id="A0A8F5GX63"/>
<evidence type="ECO:0000313" key="1">
    <source>
        <dbReference type="EMBL" id="QXJ32132.1"/>
    </source>
</evidence>